<accession>A0AAW0E9W2</accession>
<protein>
    <submittedName>
        <fullName evidence="2">Uncharacterized protein</fullName>
    </submittedName>
</protein>
<keyword evidence="1" id="KW-0175">Coiled coil</keyword>
<evidence type="ECO:0000313" key="3">
    <source>
        <dbReference type="Proteomes" id="UP001383192"/>
    </source>
</evidence>
<dbReference type="AlphaFoldDB" id="A0AAW0E9W2"/>
<evidence type="ECO:0000256" key="1">
    <source>
        <dbReference type="SAM" id="Coils"/>
    </source>
</evidence>
<keyword evidence="3" id="KW-1185">Reference proteome</keyword>
<gene>
    <name evidence="2" type="ORF">VNI00_000709</name>
</gene>
<dbReference type="Proteomes" id="UP001383192">
    <property type="component" value="Unassembled WGS sequence"/>
</dbReference>
<comment type="caution">
    <text evidence="2">The sequence shown here is derived from an EMBL/GenBank/DDBJ whole genome shotgun (WGS) entry which is preliminary data.</text>
</comment>
<dbReference type="EMBL" id="JAYKXP010000002">
    <property type="protein sequence ID" value="KAK7060974.1"/>
    <property type="molecule type" value="Genomic_DNA"/>
</dbReference>
<reference evidence="2 3" key="1">
    <citation type="submission" date="2024-01" db="EMBL/GenBank/DDBJ databases">
        <title>A draft genome for a cacao thread blight-causing isolate of Paramarasmius palmivorus.</title>
        <authorList>
            <person name="Baruah I.K."/>
            <person name="Bukari Y."/>
            <person name="Amoako-Attah I."/>
            <person name="Meinhardt L.W."/>
            <person name="Bailey B.A."/>
            <person name="Cohen S.P."/>
        </authorList>
    </citation>
    <scope>NUCLEOTIDE SEQUENCE [LARGE SCALE GENOMIC DNA]</scope>
    <source>
        <strain evidence="2 3">GH-12</strain>
    </source>
</reference>
<evidence type="ECO:0000313" key="2">
    <source>
        <dbReference type="EMBL" id="KAK7060974.1"/>
    </source>
</evidence>
<sequence>MHDLCLAIPSLRRLDHLASFYPTFIFPHSPTTVASHAGAQNHEGVGKVEENKKRRRITADDFNQKCAAGDTAQKTLMAKLSNTENEVRQLERQFTQYKAETEIKNRVHESNVVKYELKLAEANAGTCIAEAKQKLRSQELLEMMERIKWVKRRLQDVEGERDAAEEERDDLRDQVKHLKAKLKAERAK</sequence>
<organism evidence="2 3">
    <name type="scientific">Paramarasmius palmivorus</name>
    <dbReference type="NCBI Taxonomy" id="297713"/>
    <lineage>
        <taxon>Eukaryota</taxon>
        <taxon>Fungi</taxon>
        <taxon>Dikarya</taxon>
        <taxon>Basidiomycota</taxon>
        <taxon>Agaricomycotina</taxon>
        <taxon>Agaricomycetes</taxon>
        <taxon>Agaricomycetidae</taxon>
        <taxon>Agaricales</taxon>
        <taxon>Marasmiineae</taxon>
        <taxon>Marasmiaceae</taxon>
        <taxon>Paramarasmius</taxon>
    </lineage>
</organism>
<feature type="coiled-coil region" evidence="1">
    <location>
        <begin position="147"/>
        <end position="188"/>
    </location>
</feature>
<feature type="coiled-coil region" evidence="1">
    <location>
        <begin position="73"/>
        <end position="100"/>
    </location>
</feature>
<proteinExistence type="predicted"/>
<name>A0AAW0E9W2_9AGAR</name>